<dbReference type="Proteomes" id="UP000199497">
    <property type="component" value="Unassembled WGS sequence"/>
</dbReference>
<dbReference type="STRING" id="405564.SAMN04487905_1064"/>
<accession>A0A1H0U2G3</accession>
<dbReference type="AlphaFoldDB" id="A0A1H0U2G3"/>
<keyword evidence="2" id="KW-1185">Reference proteome</keyword>
<organism evidence="1 2">
    <name type="scientific">Actinopolyspora xinjiangensis</name>
    <dbReference type="NCBI Taxonomy" id="405564"/>
    <lineage>
        <taxon>Bacteria</taxon>
        <taxon>Bacillati</taxon>
        <taxon>Actinomycetota</taxon>
        <taxon>Actinomycetes</taxon>
        <taxon>Actinopolysporales</taxon>
        <taxon>Actinopolysporaceae</taxon>
        <taxon>Actinopolyspora</taxon>
    </lineage>
</organism>
<dbReference type="RefSeq" id="WP_092601113.1">
    <property type="nucleotide sequence ID" value="NZ_FNJR01000006.1"/>
</dbReference>
<name>A0A1H0U2G3_9ACTN</name>
<dbReference type="EMBL" id="FNJR01000006">
    <property type="protein sequence ID" value="SDP60354.1"/>
    <property type="molecule type" value="Genomic_DNA"/>
</dbReference>
<gene>
    <name evidence="1" type="ORF">SAMN04487905_1064</name>
</gene>
<sequence length="71" mass="8203">MPQNYDWTGFGVRARCRHEGGEGSLRVWRSEWSPNVIRIDTPTVYNRTEWTVDQAKQLRAVLDAAIREAGK</sequence>
<dbReference type="OrthoDB" id="5192565at2"/>
<protein>
    <submittedName>
        <fullName evidence="1">Uncharacterized protein</fullName>
    </submittedName>
</protein>
<reference evidence="2" key="1">
    <citation type="submission" date="2016-10" db="EMBL/GenBank/DDBJ databases">
        <authorList>
            <person name="Varghese N."/>
            <person name="Submissions S."/>
        </authorList>
    </citation>
    <scope>NUCLEOTIDE SEQUENCE [LARGE SCALE GENOMIC DNA]</scope>
    <source>
        <strain evidence="2">DSM 46732</strain>
    </source>
</reference>
<evidence type="ECO:0000313" key="2">
    <source>
        <dbReference type="Proteomes" id="UP000199497"/>
    </source>
</evidence>
<evidence type="ECO:0000313" key="1">
    <source>
        <dbReference type="EMBL" id="SDP60354.1"/>
    </source>
</evidence>
<proteinExistence type="predicted"/>